<comment type="caution">
    <text evidence="1">The sequence shown here is derived from an EMBL/GenBank/DDBJ whole genome shotgun (WGS) entry which is preliminary data.</text>
</comment>
<dbReference type="EC" id="3.6.4.12" evidence="1"/>
<protein>
    <submittedName>
        <fullName evidence="1">Swr1 complex component</fullName>
        <ecNumber evidence="1">3.6.4.12</ecNumber>
    </submittedName>
</protein>
<dbReference type="Proteomes" id="UP001150603">
    <property type="component" value="Unassembled WGS sequence"/>
</dbReference>
<reference evidence="1" key="1">
    <citation type="submission" date="2022-07" db="EMBL/GenBank/DDBJ databases">
        <title>Phylogenomic reconstructions and comparative analyses of Kickxellomycotina fungi.</title>
        <authorList>
            <person name="Reynolds N.K."/>
            <person name="Stajich J.E."/>
            <person name="Barry K."/>
            <person name="Grigoriev I.V."/>
            <person name="Crous P."/>
            <person name="Smith M.E."/>
        </authorList>
    </citation>
    <scope>NUCLEOTIDE SEQUENCE</scope>
    <source>
        <strain evidence="1">NRRL 5244</strain>
    </source>
</reference>
<organism evidence="1 2">
    <name type="scientific">Linderina macrospora</name>
    <dbReference type="NCBI Taxonomy" id="4868"/>
    <lineage>
        <taxon>Eukaryota</taxon>
        <taxon>Fungi</taxon>
        <taxon>Fungi incertae sedis</taxon>
        <taxon>Zoopagomycota</taxon>
        <taxon>Kickxellomycotina</taxon>
        <taxon>Kickxellomycetes</taxon>
        <taxon>Kickxellales</taxon>
        <taxon>Kickxellaceae</taxon>
        <taxon>Linderina</taxon>
    </lineage>
</organism>
<keyword evidence="2" id="KW-1185">Reference proteome</keyword>
<evidence type="ECO:0000313" key="2">
    <source>
        <dbReference type="Proteomes" id="UP001150603"/>
    </source>
</evidence>
<proteinExistence type="predicted"/>
<gene>
    <name evidence="1" type="primary">SWR1</name>
    <name evidence="1" type="ORF">FBU59_001423</name>
</gene>
<dbReference type="EMBL" id="JANBPW010000622">
    <property type="protein sequence ID" value="KAJ1948810.1"/>
    <property type="molecule type" value="Genomic_DNA"/>
</dbReference>
<name>A0ACC1JE91_9FUNG</name>
<evidence type="ECO:0000313" key="1">
    <source>
        <dbReference type="EMBL" id="KAJ1948810.1"/>
    </source>
</evidence>
<feature type="non-terminal residue" evidence="1">
    <location>
        <position position="1"/>
    </location>
</feature>
<accession>A0ACC1JE91</accession>
<sequence length="1067" mass="120433">QSDVEFSSESDENSDDELQAMIAEQEIDVDELRRRYFEQAAEAESHPTSPMPPSSVISSDDEDAVISPELTDEEFASESEEGSDDEMSALTLEQDVPIESLLAKYRQVEDQEAEDQEANSSSSSSSVPQSPEIGIAGLISEAKAHMVEQPFLLRGQLREYQRQGLDWLASLHQHQINGILADEMGLGKTIQTISLLAHLACHQGIWGPHLVIVPTSVLLNWEQEFHRWLPGFKVLTYYGSRAERKLKRKGWSKPNAFHVCVTSYQLAIQDASVFKRKAWYYMILDEAQAIKNFRSQRWQTLLTFRSASRLLLTGTPLQNSLVELWSLLYFLMPQEFAGDEGSEDGGGFAALDRFREWFAQPLEKLLAAQPELALPSMSDSGVAFNTTKFLEGSGTTLDGNLETQSEAQVAVQKLHVVLRPHILRRLKQNVETQLPDKVEHVVYCRLSKRQRFLYDDFMSRAKTRETLLSGAYLGVMSCLMQLRKVCNHPDLFETRPIVTSWAISGSDIAAYGRTEELIRRMLGHDRRDPFSPGTLHQLGLVLTQQSASSDALAWQSMQRLDASPQLIRNGLQQAHIVLGKQPMSWEELQMQPYASKYRSVERNTSFAENQRAVRAEDVWMRLAELNMRRVRGYASRPVYSAGLLNICGMVPALHDRSCDLVKDLILTGAQRVELYTGMIKNYVFATPPVVVVNSRTDTEAIYPFLRTADCDERWIKELQPTILHQKRRALKQTGFLRDLQVRQQIVFPEPFLLQYDCGKLQALDTLLSKLIHEGHRALIFTQMTKVLDILEKWLNLHGYRYLRLDGATRVEQRWHLTEQFNHDPRWSVFISSTRAGGLGINLTGADTVIFYDSDWNHAMDAQCQDRCHRIGQQREVHIYRLISERTVEEAIWRKQCEKRWLNQVVIQDGHFDHSTTMQPKPESAGNKPMVAGADAALGVGDWYDLATTVLAQSEPSRAQDSMLAPTSRGRLVSDREAAQAVCAAEDDEADTAALRAAIKEVEQADALDLGEEPLHSPVAAGGKATGSNTPQHQADSIPTDAGGPDDADETGHIDDYMFRFISEMVFK</sequence>
<keyword evidence="1" id="KW-0378">Hydrolase</keyword>